<accession>A0A1B5L099</accession>
<feature type="compositionally biased region" description="Polar residues" evidence="9">
    <location>
        <begin position="24"/>
        <end position="38"/>
    </location>
</feature>
<evidence type="ECO:0000313" key="11">
    <source>
        <dbReference type="EMBL" id="GAO15821.1"/>
    </source>
</evidence>
<feature type="domain" description="COQ9 C-terminal" evidence="10">
    <location>
        <begin position="203"/>
        <end position="270"/>
    </location>
</feature>
<comment type="caution">
    <text evidence="11">The sequence shown here is derived from an EMBL/GenBank/DDBJ whole genome shotgun (WGS) entry which is preliminary data.</text>
</comment>
<dbReference type="Proteomes" id="UP000054053">
    <property type="component" value="Unassembled WGS sequence"/>
</dbReference>
<dbReference type="GO" id="GO:0005743">
    <property type="term" value="C:mitochondrial inner membrane"/>
    <property type="evidence" value="ECO:0007669"/>
    <property type="project" value="TreeGrafter"/>
</dbReference>
<evidence type="ECO:0000256" key="9">
    <source>
        <dbReference type="SAM" id="MobiDB-lite"/>
    </source>
</evidence>
<dbReference type="EMBL" id="BBTG02000008">
    <property type="protein sequence ID" value="GAO15821.1"/>
    <property type="molecule type" value="Genomic_DNA"/>
</dbReference>
<dbReference type="InterPro" id="IPR013718">
    <property type="entry name" value="COQ9_C"/>
</dbReference>
<keyword evidence="7 8" id="KW-0496">Mitochondrion</keyword>
<evidence type="ECO:0000256" key="3">
    <source>
        <dbReference type="ARBA" id="ARBA00010766"/>
    </source>
</evidence>
<keyword evidence="6 8" id="KW-0446">Lipid-binding</keyword>
<feature type="region of interest" description="Disordered" evidence="9">
    <location>
        <begin position="16"/>
        <end position="58"/>
    </location>
</feature>
<dbReference type="Pfam" id="PF08511">
    <property type="entry name" value="COQ9"/>
    <property type="match status" value="1"/>
</dbReference>
<comment type="function">
    <text evidence="8">Membrane-associated protein that warps the membrane surface to access and bind aromatic isoprenes with high specificity, including ubiquinone (CoQ) isoprene intermediates and presents them directly to Coq7, therefore facilitating the Coq7-mediated hydroxylase step. Participates in the biosynthesis of coenzyme Q, also named ubiquinone, an essential lipid-soluble electron transporter for aerobic cellular respiration.</text>
</comment>
<proteinExistence type="inferred from homology"/>
<evidence type="ECO:0000256" key="7">
    <source>
        <dbReference type="ARBA" id="ARBA00023128"/>
    </source>
</evidence>
<evidence type="ECO:0000256" key="5">
    <source>
        <dbReference type="ARBA" id="ARBA00022946"/>
    </source>
</evidence>
<dbReference type="GO" id="GO:0008289">
    <property type="term" value="F:lipid binding"/>
    <property type="evidence" value="ECO:0007669"/>
    <property type="project" value="UniProtKB-UniRule"/>
</dbReference>
<keyword evidence="5" id="KW-0809">Transit peptide</keyword>
<keyword evidence="4 8" id="KW-0831">Ubiquinone biosynthesis</keyword>
<evidence type="ECO:0000256" key="2">
    <source>
        <dbReference type="ARBA" id="ARBA00004749"/>
    </source>
</evidence>
<evidence type="ECO:0000259" key="10">
    <source>
        <dbReference type="Pfam" id="PF08511"/>
    </source>
</evidence>
<dbReference type="PANTHER" id="PTHR21427">
    <property type="entry name" value="UBIQUINONE BIOSYNTHESIS PROTEIN COQ9, MITOCHONDRIAL"/>
    <property type="match status" value="1"/>
</dbReference>
<comment type="subcellular location">
    <subcellularLocation>
        <location evidence="1 8">Mitochondrion</location>
    </subcellularLocation>
</comment>
<dbReference type="GO" id="GO:0006744">
    <property type="term" value="P:ubiquinone biosynthetic process"/>
    <property type="evidence" value="ECO:0007669"/>
    <property type="project" value="UniProtKB-UniRule"/>
</dbReference>
<evidence type="ECO:0000256" key="8">
    <source>
        <dbReference type="RuleBase" id="RU366063"/>
    </source>
</evidence>
<reference evidence="12" key="1">
    <citation type="journal article" date="2016" name="Genome Announc.">
        <title>Genome sequence of Ustilaginoidea virens IPU010, a rice pathogenic fungus causing false smut.</title>
        <authorList>
            <person name="Kumagai T."/>
            <person name="Ishii T."/>
            <person name="Terai G."/>
            <person name="Umemura M."/>
            <person name="Machida M."/>
            <person name="Asai K."/>
        </authorList>
    </citation>
    <scope>NUCLEOTIDE SEQUENCE [LARGE SCALE GENOMIC DNA]</scope>
    <source>
        <strain evidence="12">IPU010</strain>
    </source>
</reference>
<evidence type="ECO:0000256" key="6">
    <source>
        <dbReference type="ARBA" id="ARBA00023121"/>
    </source>
</evidence>
<evidence type="ECO:0000256" key="1">
    <source>
        <dbReference type="ARBA" id="ARBA00004173"/>
    </source>
</evidence>
<sequence length="301" mass="32690">MACCRHLQAVPVTCSRHLQPSPHPGSTTFPKSNPNLPRSSHPAARQMSSRSVAPSLRRAAHRTRIPLLRTSFHSHQHPASASASASPPSPGPAELAILRAAYRHVPQHGFSRRALNLGARDAGYLDISPSVLPDGAFSLVRFHLETQRLALAHTSRALSGNQPGSALRSKVAAITWARLIANRDILHEWQDALAMMAQPGHLSDSLRELALLSDEILYLAGDESVDSSWYSKRASLSMIYSASELYMTTDRSPGFANTNRFLTSRLEEANLVGGLIGDLTTWTSFTANAAVNVLRSRGLPI</sequence>
<dbReference type="NCBIfam" id="TIGR02396">
    <property type="entry name" value="diverge_rpsU"/>
    <property type="match status" value="1"/>
</dbReference>
<name>A0A1B5L099_USTVR</name>
<gene>
    <name evidence="11" type="ORF">UVI_02021150</name>
</gene>
<dbReference type="Gene3D" id="1.10.357.10">
    <property type="entry name" value="Tetracycline Repressor, domain 2"/>
    <property type="match status" value="1"/>
</dbReference>
<evidence type="ECO:0000256" key="4">
    <source>
        <dbReference type="ARBA" id="ARBA00022688"/>
    </source>
</evidence>
<dbReference type="UniPathway" id="UPA00232"/>
<evidence type="ECO:0000313" key="12">
    <source>
        <dbReference type="Proteomes" id="UP000054053"/>
    </source>
</evidence>
<dbReference type="AlphaFoldDB" id="A0A1B5L099"/>
<comment type="similarity">
    <text evidence="3 8">Belongs to the COQ9 family.</text>
</comment>
<protein>
    <recommendedName>
        <fullName evidence="8">Ubiquinone biosynthesis protein</fullName>
    </recommendedName>
</protein>
<dbReference type="InterPro" id="IPR012762">
    <property type="entry name" value="Ubiq_biosynth_COQ9"/>
</dbReference>
<organism evidence="11 12">
    <name type="scientific">Ustilaginoidea virens</name>
    <name type="common">Rice false smut fungus</name>
    <name type="synonym">Villosiclava virens</name>
    <dbReference type="NCBI Taxonomy" id="1159556"/>
    <lineage>
        <taxon>Eukaryota</taxon>
        <taxon>Fungi</taxon>
        <taxon>Dikarya</taxon>
        <taxon>Ascomycota</taxon>
        <taxon>Pezizomycotina</taxon>
        <taxon>Sordariomycetes</taxon>
        <taxon>Hypocreomycetidae</taxon>
        <taxon>Hypocreales</taxon>
        <taxon>Clavicipitaceae</taxon>
        <taxon>Ustilaginoidea</taxon>
    </lineage>
</organism>
<dbReference type="PANTHER" id="PTHR21427:SF19">
    <property type="entry name" value="UBIQUINONE BIOSYNTHESIS PROTEIN COQ9, MITOCHONDRIAL"/>
    <property type="match status" value="1"/>
</dbReference>
<comment type="pathway">
    <text evidence="2 8">Cofactor biosynthesis; ubiquinone biosynthesis.</text>
</comment>